<keyword evidence="8" id="KW-1185">Reference proteome</keyword>
<feature type="coiled-coil region" evidence="2">
    <location>
        <begin position="35"/>
        <end position="115"/>
    </location>
</feature>
<protein>
    <submittedName>
        <fullName evidence="7">Septal ring factor EnvC (AmiA/AmiB activator)</fullName>
    </submittedName>
</protein>
<dbReference type="OrthoDB" id="9805070at2"/>
<dbReference type="InterPro" id="IPR016047">
    <property type="entry name" value="M23ase_b-sheet_dom"/>
</dbReference>
<comment type="caution">
    <text evidence="7">The sequence shown here is derived from an EMBL/GenBank/DDBJ whole genome shotgun (WGS) entry which is preliminary data.</text>
</comment>
<feature type="signal peptide" evidence="4">
    <location>
        <begin position="1"/>
        <end position="29"/>
    </location>
</feature>
<evidence type="ECO:0000256" key="2">
    <source>
        <dbReference type="SAM" id="Coils"/>
    </source>
</evidence>
<feature type="domain" description="M23ase beta-sheet core" evidence="5">
    <location>
        <begin position="351"/>
        <end position="453"/>
    </location>
</feature>
<evidence type="ECO:0000256" key="4">
    <source>
        <dbReference type="SAM" id="SignalP"/>
    </source>
</evidence>
<sequence length="457" mass="49021">MTYKKLLANGLAITVAVGLFTFVPTNAKAADLNELQKQQQAIQQQRSNIDSHIDEKDHEVSVLERKQQTTAAELESLVKSITETNKKLQKQQQEVSVTNAEVSKLKNEIAVLQKSIEDRLNLLKDRARAIQINGNGQEYMNVILASDSFSDFIDRATLVSTLVNADKDIMTDQREDEDALNSKQKQTETKLANLKKLSNEIALSKNNLESQKSQKDELILAIAAEKDLTQQQKNDLLAQQGQLAANEQTIAGNIQAEKNRQAQLQLEAARKASAERAAREATAKAAAAQARSKAVTRTETAAAAPQEEPETISIPSISAGSQTGMFIKPAAGILTSGFSDRTNPVTGQHESHKGQDIAAGGSVPIYAAAGGTVVFSGFGAPGSGYGGYGYVVEIDHGNGYQTLYGHMRAGSLQVVAGQSVSQGQGIGMMGSTGQSTGQHLHFEIHKNGVPVDPSPYI</sequence>
<dbReference type="Gene3D" id="2.70.70.10">
    <property type="entry name" value="Glucose Permease (Domain IIA)"/>
    <property type="match status" value="1"/>
</dbReference>
<evidence type="ECO:0000259" key="5">
    <source>
        <dbReference type="Pfam" id="PF01551"/>
    </source>
</evidence>
<proteinExistence type="predicted"/>
<dbReference type="AlphaFoldDB" id="A0A4V3DPI7"/>
<dbReference type="CDD" id="cd12797">
    <property type="entry name" value="M23_peptidase"/>
    <property type="match status" value="1"/>
</dbReference>
<organism evidence="7 8">
    <name type="scientific">Listeria rocourtiae</name>
    <dbReference type="NCBI Taxonomy" id="647910"/>
    <lineage>
        <taxon>Bacteria</taxon>
        <taxon>Bacillati</taxon>
        <taxon>Bacillota</taxon>
        <taxon>Bacilli</taxon>
        <taxon>Bacillales</taxon>
        <taxon>Listeriaceae</taxon>
        <taxon>Listeria</taxon>
    </lineage>
</organism>
<dbReference type="EMBL" id="SNZK01000008">
    <property type="protein sequence ID" value="TDR52376.1"/>
    <property type="molecule type" value="Genomic_DNA"/>
</dbReference>
<dbReference type="Pfam" id="PF24568">
    <property type="entry name" value="CC_PcsB"/>
    <property type="match status" value="1"/>
</dbReference>
<dbReference type="STRING" id="1265846.PROCOU_00870"/>
<feature type="domain" description="Peptidoglycan hydrolase PcsB coiled-coil" evidence="6">
    <location>
        <begin position="109"/>
        <end position="183"/>
    </location>
</feature>
<evidence type="ECO:0000259" key="6">
    <source>
        <dbReference type="Pfam" id="PF24568"/>
    </source>
</evidence>
<feature type="region of interest" description="Disordered" evidence="3">
    <location>
        <begin position="282"/>
        <end position="312"/>
    </location>
</feature>
<dbReference type="SUPFAM" id="SSF51261">
    <property type="entry name" value="Duplicated hybrid motif"/>
    <property type="match status" value="1"/>
</dbReference>
<evidence type="ECO:0000313" key="7">
    <source>
        <dbReference type="EMBL" id="TDR52376.1"/>
    </source>
</evidence>
<dbReference type="PANTHER" id="PTHR21666:SF270">
    <property type="entry name" value="MUREIN HYDROLASE ACTIVATOR ENVC"/>
    <property type="match status" value="1"/>
</dbReference>
<name>A0A4V3DPI7_9LIST</name>
<dbReference type="PANTHER" id="PTHR21666">
    <property type="entry name" value="PEPTIDASE-RELATED"/>
    <property type="match status" value="1"/>
</dbReference>
<feature type="chain" id="PRO_5020267073" evidence="4">
    <location>
        <begin position="30"/>
        <end position="457"/>
    </location>
</feature>
<dbReference type="Pfam" id="PF01551">
    <property type="entry name" value="Peptidase_M23"/>
    <property type="match status" value="1"/>
</dbReference>
<dbReference type="RefSeq" id="WP_036069032.1">
    <property type="nucleotide sequence ID" value="NZ_SNZK01000008.1"/>
</dbReference>
<feature type="compositionally biased region" description="Low complexity" evidence="3">
    <location>
        <begin position="283"/>
        <end position="306"/>
    </location>
</feature>
<dbReference type="InterPro" id="IPR050570">
    <property type="entry name" value="Cell_wall_metabolism_enzyme"/>
</dbReference>
<dbReference type="InterPro" id="IPR011055">
    <property type="entry name" value="Dup_hybrid_motif"/>
</dbReference>
<evidence type="ECO:0000256" key="1">
    <source>
        <dbReference type="ARBA" id="ARBA00022729"/>
    </source>
</evidence>
<feature type="coiled-coil region" evidence="2">
    <location>
        <begin position="177"/>
        <end position="214"/>
    </location>
</feature>
<dbReference type="Gene3D" id="6.10.250.3150">
    <property type="match status" value="1"/>
</dbReference>
<dbReference type="GO" id="GO:0004222">
    <property type="term" value="F:metalloendopeptidase activity"/>
    <property type="evidence" value="ECO:0007669"/>
    <property type="project" value="TreeGrafter"/>
</dbReference>
<reference evidence="7 8" key="1">
    <citation type="submission" date="2019-03" db="EMBL/GenBank/DDBJ databases">
        <title>Genomic Encyclopedia of Type Strains, Phase III (KMG-III): the genomes of soil and plant-associated and newly described type strains.</title>
        <authorList>
            <person name="Whitman W."/>
        </authorList>
    </citation>
    <scope>NUCLEOTIDE SEQUENCE [LARGE SCALE GENOMIC DNA]</scope>
    <source>
        <strain evidence="7 8">CECT 7972</strain>
    </source>
</reference>
<gene>
    <name evidence="7" type="ORF">DFP96_10850</name>
</gene>
<evidence type="ECO:0000313" key="8">
    <source>
        <dbReference type="Proteomes" id="UP000295558"/>
    </source>
</evidence>
<keyword evidence="2" id="KW-0175">Coiled coil</keyword>
<keyword evidence="1 4" id="KW-0732">Signal</keyword>
<accession>A0A4V3DPI7</accession>
<dbReference type="Proteomes" id="UP000295558">
    <property type="component" value="Unassembled WGS sequence"/>
</dbReference>
<dbReference type="InterPro" id="IPR057309">
    <property type="entry name" value="PcsB_CC"/>
</dbReference>
<evidence type="ECO:0000256" key="3">
    <source>
        <dbReference type="SAM" id="MobiDB-lite"/>
    </source>
</evidence>